<evidence type="ECO:0000259" key="1">
    <source>
        <dbReference type="Pfam" id="PF23751"/>
    </source>
</evidence>
<name>A0A2A2KY39_9BILA</name>
<dbReference type="SUPFAM" id="SSF50978">
    <property type="entry name" value="WD40 repeat-like"/>
    <property type="match status" value="2"/>
</dbReference>
<evidence type="ECO:0000313" key="4">
    <source>
        <dbReference type="Proteomes" id="UP000218231"/>
    </source>
</evidence>
<reference evidence="3 4" key="1">
    <citation type="journal article" date="2017" name="Curr. Biol.">
        <title>Genome architecture and evolution of a unichromosomal asexual nematode.</title>
        <authorList>
            <person name="Fradin H."/>
            <person name="Zegar C."/>
            <person name="Gutwein M."/>
            <person name="Lucas J."/>
            <person name="Kovtun M."/>
            <person name="Corcoran D."/>
            <person name="Baugh L.R."/>
            <person name="Kiontke K."/>
            <person name="Gunsalus K."/>
            <person name="Fitch D.H."/>
            <person name="Piano F."/>
        </authorList>
    </citation>
    <scope>NUCLEOTIDE SEQUENCE [LARGE SCALE GENOMIC DNA]</scope>
    <source>
        <strain evidence="3">PF1309</strain>
    </source>
</reference>
<proteinExistence type="predicted"/>
<dbReference type="Pfam" id="PF23751">
    <property type="entry name" value="Beta-prop_WDR11_1st"/>
    <property type="match status" value="1"/>
</dbReference>
<dbReference type="InterPro" id="IPR036322">
    <property type="entry name" value="WD40_repeat_dom_sf"/>
</dbReference>
<dbReference type="InterPro" id="IPR057853">
    <property type="entry name" value="Beta-prop_WDR11_2nd"/>
</dbReference>
<organism evidence="3 4">
    <name type="scientific">Diploscapter pachys</name>
    <dbReference type="NCBI Taxonomy" id="2018661"/>
    <lineage>
        <taxon>Eukaryota</taxon>
        <taxon>Metazoa</taxon>
        <taxon>Ecdysozoa</taxon>
        <taxon>Nematoda</taxon>
        <taxon>Chromadorea</taxon>
        <taxon>Rhabditida</taxon>
        <taxon>Rhabditina</taxon>
        <taxon>Rhabditomorpha</taxon>
        <taxon>Rhabditoidea</taxon>
        <taxon>Rhabditidae</taxon>
        <taxon>Diploscapter</taxon>
    </lineage>
</organism>
<keyword evidence="4" id="KW-1185">Reference proteome</keyword>
<dbReference type="InterPro" id="IPR015943">
    <property type="entry name" value="WD40/YVTN_repeat-like_dom_sf"/>
</dbReference>
<dbReference type="Pfam" id="PF23752">
    <property type="entry name" value="Beta-prop_WDR11_2nd"/>
    <property type="match status" value="1"/>
</dbReference>
<dbReference type="Gene3D" id="2.130.10.10">
    <property type="entry name" value="YVTN repeat-like/Quinoprotein amine dehydrogenase"/>
    <property type="match status" value="3"/>
</dbReference>
<dbReference type="Proteomes" id="UP000218231">
    <property type="component" value="Unassembled WGS sequence"/>
</dbReference>
<dbReference type="InterPro" id="IPR039694">
    <property type="entry name" value="WDR11"/>
</dbReference>
<dbReference type="InterPro" id="IPR057852">
    <property type="entry name" value="Beta-prop_WDR11_1st"/>
</dbReference>
<gene>
    <name evidence="3" type="ORF">WR25_00495</name>
</gene>
<dbReference type="OrthoDB" id="1291858at2759"/>
<dbReference type="GO" id="GO:0005737">
    <property type="term" value="C:cytoplasm"/>
    <property type="evidence" value="ECO:0007669"/>
    <property type="project" value="TreeGrafter"/>
</dbReference>
<dbReference type="AlphaFoldDB" id="A0A2A2KY39"/>
<accession>A0A2A2KY39</accession>
<feature type="domain" description="WDR11 first beta-propeller" evidence="1">
    <location>
        <begin position="12"/>
        <end position="162"/>
    </location>
</feature>
<protein>
    <submittedName>
        <fullName evidence="3">Uncharacterized protein</fullName>
    </submittedName>
</protein>
<dbReference type="STRING" id="2018661.A0A2A2KY39"/>
<dbReference type="PANTHER" id="PTHR14593:SF5">
    <property type="entry name" value="WD REPEAT-CONTAINING PROTEIN 11"/>
    <property type="match status" value="1"/>
</dbReference>
<dbReference type="EMBL" id="LIAE01007516">
    <property type="protein sequence ID" value="PAV78802.1"/>
    <property type="molecule type" value="Genomic_DNA"/>
</dbReference>
<dbReference type="PANTHER" id="PTHR14593">
    <property type="entry name" value="WD REPEAT-CONTAINING PROTEIN 11"/>
    <property type="match status" value="1"/>
</dbReference>
<feature type="domain" description="WDR11 second beta-propeller" evidence="2">
    <location>
        <begin position="405"/>
        <end position="533"/>
    </location>
</feature>
<evidence type="ECO:0000313" key="3">
    <source>
        <dbReference type="EMBL" id="PAV78802.1"/>
    </source>
</evidence>
<sequence length="987" mass="110066">MSSILPGCLHPSNKNCVDWCDNGLLIYASHNVLIVVDPKLCKRIHSVTFHSAAINNVCWAPFRRTLNETPQRWLVASSDIGGRIVVADPLGAQIQASFSHTNSSVINICWFTWKDLTDEFLMALHSSNTIILWNAENGEKIWSATYGFPIRMLKLDPFHANRAAVATDNSKIALLTDISLGAPQKTKEISDENLIQLGNSGNQSNVNGTVQLVEFHKAYRNVIFAAESGYLYCIECELQAILWRIPIDHSLVAVLSCGLRDSIYTLLANGSIAFRIIAFKSSERNGDRFHINTICTSDVLRQISNQKVLAAALCPTTESTIAVLYHSGRILFWQLASNESSLEYRQTFIEDLVNFSPEDVTSSPIGDLKLYEVGCVSALANGLTCVRMRPIEDLANDVSQQAPEDGDKPLQNGQLAAVGTQAGILHLIDVTSGNIVRQFNVQSSAIKCLEWGGAYKIITAGCTHSLSTSNVVRNDIFLTDIRTGLSRRIRPEQDETALTLIRVSFYHCYMAIAFEKEPLEIWSIEQLRMLRRMSTSCPLIIDMACYKHHGVKTTESQGHSVYRENLVILDSEARLYHVVVKGLHVKDGKEVNTQWKSGSGWMMRVMAWKDDILAMGDVDGRLAIWDLSHRSSRQVRSSRLPVTRMSFSRLKGDHTLAVLHPRDLFLWDADQLVQVQHVSIDPSCVALDVDLCGTNPLIITNDNLFHFISSNQKNVPILDADLPYHLNPAHFEEMRKGLQKEPIKYETESSSIRALHLEMALRRRIGDRAAYLLLAVVCSRLTQGFQLPPILQIYWDSEIFRKREMQLTLAACSDRNVNVKRITERAVVLGGKAKTAVVDHLTMSDQPEAALKAALLVSEQNSEHAKSIIKLIATNMIAANKIEDGVQLMFLVDSGWHACKYLQSQQEWLKSIVYAKAGLTSDNDILSRWIAHLGVEEKFSMLLAECCRDGWPVIVETVSSSGDTFLARAILRASTSSPTSPRGQSPS</sequence>
<evidence type="ECO:0000259" key="2">
    <source>
        <dbReference type="Pfam" id="PF23752"/>
    </source>
</evidence>
<comment type="caution">
    <text evidence="3">The sequence shown here is derived from an EMBL/GenBank/DDBJ whole genome shotgun (WGS) entry which is preliminary data.</text>
</comment>